<name>A0A0P6W9P9_9HYPH</name>
<proteinExistence type="predicted"/>
<feature type="compositionally biased region" description="Basic and acidic residues" evidence="1">
    <location>
        <begin position="240"/>
        <end position="257"/>
    </location>
</feature>
<sequence>MADILRSIANSTVKSGFVSSLSFGDMETGKQDSVKISSKSNPISWVVNKLRSGHNKAVKDDFLQALVGTGKFDGPIASKKIEALKSVINYESSKPLDLDQAKLAIKLFNGSVKDLSETEYASLSRTQLHALAYGTAKVGMEKLHTDDDTRKGIMQTGFGNPYQVAKDSGLLDVAARYFTLREDVRSEGGQEAVSSKRGFDDIYTFVGAFSDNKDFIDGFILSQVDINAGKSHQEVVAKPENRGNDRVRGDHEPKPEEFDNPVDYGKAMLSGRHDENSPVRQGFEQALKLPMGNLAKIMTTVLDRTDMTKAEKLAVLDDLAESVRSLKKPVVSDQAAVETHESDQSRTNNVPQDDIGEIDEEVTIRKPKN</sequence>
<protein>
    <submittedName>
        <fullName evidence="2">Uncharacterized protein</fullName>
    </submittedName>
</protein>
<comment type="caution">
    <text evidence="2">The sequence shown here is derived from an EMBL/GenBank/DDBJ whole genome shotgun (WGS) entry which is preliminary data.</text>
</comment>
<dbReference type="RefSeq" id="WP_054361466.1">
    <property type="nucleotide sequence ID" value="NZ_LJYW01000001.1"/>
</dbReference>
<organism evidence="2 3">
    <name type="scientific">Prosthecodimorpha hirschii</name>
    <dbReference type="NCBI Taxonomy" id="665126"/>
    <lineage>
        <taxon>Bacteria</taxon>
        <taxon>Pseudomonadati</taxon>
        <taxon>Pseudomonadota</taxon>
        <taxon>Alphaproteobacteria</taxon>
        <taxon>Hyphomicrobiales</taxon>
        <taxon>Ancalomicrobiaceae</taxon>
        <taxon>Prosthecodimorpha</taxon>
    </lineage>
</organism>
<evidence type="ECO:0000313" key="2">
    <source>
        <dbReference type="EMBL" id="KPL55300.1"/>
    </source>
</evidence>
<keyword evidence="3" id="KW-1185">Reference proteome</keyword>
<feature type="region of interest" description="Disordered" evidence="1">
    <location>
        <begin position="332"/>
        <end position="369"/>
    </location>
</feature>
<feature type="region of interest" description="Disordered" evidence="1">
    <location>
        <begin position="240"/>
        <end position="261"/>
    </location>
</feature>
<dbReference type="Proteomes" id="UP000048984">
    <property type="component" value="Unassembled WGS sequence"/>
</dbReference>
<reference evidence="2 3" key="1">
    <citation type="submission" date="2015-09" db="EMBL/GenBank/DDBJ databases">
        <authorList>
            <person name="Jackson K.R."/>
            <person name="Lunt B.L."/>
            <person name="Fisher J.N.B."/>
            <person name="Gardner A.V."/>
            <person name="Bailey M.E."/>
            <person name="Deus L.M."/>
            <person name="Earl A.S."/>
            <person name="Gibby P.D."/>
            <person name="Hartmann K.A."/>
            <person name="Liu J.E."/>
            <person name="Manci A.M."/>
            <person name="Nielsen D.A."/>
            <person name="Solomon M.B."/>
            <person name="Breakwell D.P."/>
            <person name="Burnett S.H."/>
            <person name="Grose J.H."/>
        </authorList>
    </citation>
    <scope>NUCLEOTIDE SEQUENCE [LARGE SCALE GENOMIC DNA]</scope>
    <source>
        <strain evidence="2 3">16</strain>
    </source>
</reference>
<evidence type="ECO:0000256" key="1">
    <source>
        <dbReference type="SAM" id="MobiDB-lite"/>
    </source>
</evidence>
<dbReference type="AlphaFoldDB" id="A0A0P6W9P9"/>
<dbReference type="EMBL" id="LJYW01000001">
    <property type="protein sequence ID" value="KPL55300.1"/>
    <property type="molecule type" value="Genomic_DNA"/>
</dbReference>
<accession>A0A0P6W9P9</accession>
<gene>
    <name evidence="2" type="ORF">ABB55_26235</name>
</gene>
<evidence type="ECO:0000313" key="3">
    <source>
        <dbReference type="Proteomes" id="UP000048984"/>
    </source>
</evidence>
<reference evidence="2 3" key="2">
    <citation type="submission" date="2015-10" db="EMBL/GenBank/DDBJ databases">
        <title>Draft Genome Sequence of Prosthecomicrobium hirschii ATCC 27832.</title>
        <authorList>
            <person name="Daniel J."/>
            <person name="Givan S.A."/>
            <person name="Brun Y.V."/>
            <person name="Brown P.J."/>
        </authorList>
    </citation>
    <scope>NUCLEOTIDE SEQUENCE [LARGE SCALE GENOMIC DNA]</scope>
    <source>
        <strain evidence="2 3">16</strain>
    </source>
</reference>